<gene>
    <name evidence="3" type="ORF">COI93_09955</name>
</gene>
<keyword evidence="1" id="KW-0812">Transmembrane</keyword>
<evidence type="ECO:0000313" key="4">
    <source>
        <dbReference type="Proteomes" id="UP000242656"/>
    </source>
</evidence>
<evidence type="ECO:0000259" key="2">
    <source>
        <dbReference type="Pfam" id="PF06713"/>
    </source>
</evidence>
<dbReference type="AlphaFoldDB" id="A0A2B0MKK9"/>
<evidence type="ECO:0000313" key="3">
    <source>
        <dbReference type="EMBL" id="PFK43464.1"/>
    </source>
</evidence>
<comment type="caution">
    <text evidence="3">The sequence shown here is derived from an EMBL/GenBank/DDBJ whole genome shotgun (WGS) entry which is preliminary data.</text>
</comment>
<protein>
    <recommendedName>
        <fullName evidence="2">Uncharacterized protein YyaB-like PH domain-containing protein</fullName>
    </recommendedName>
</protein>
<proteinExistence type="predicted"/>
<dbReference type="RefSeq" id="WP_098490658.1">
    <property type="nucleotide sequence ID" value="NZ_NUWN01000033.1"/>
</dbReference>
<name>A0A2B0MKK9_BACCE</name>
<dbReference type="Proteomes" id="UP000242656">
    <property type="component" value="Unassembled WGS sequence"/>
</dbReference>
<organism evidence="3 4">
    <name type="scientific">Bacillus cereus</name>
    <dbReference type="NCBI Taxonomy" id="1396"/>
    <lineage>
        <taxon>Bacteria</taxon>
        <taxon>Bacillati</taxon>
        <taxon>Bacillota</taxon>
        <taxon>Bacilli</taxon>
        <taxon>Bacillales</taxon>
        <taxon>Bacillaceae</taxon>
        <taxon>Bacillus</taxon>
        <taxon>Bacillus cereus group</taxon>
    </lineage>
</organism>
<accession>A0A2B0MKK9</accession>
<dbReference type="EMBL" id="NUWN01000033">
    <property type="protein sequence ID" value="PFK43464.1"/>
    <property type="molecule type" value="Genomic_DNA"/>
</dbReference>
<evidence type="ECO:0000256" key="1">
    <source>
        <dbReference type="SAM" id="Phobius"/>
    </source>
</evidence>
<dbReference type="GO" id="GO:0030153">
    <property type="term" value="P:bacteriocin immunity"/>
    <property type="evidence" value="ECO:0007669"/>
    <property type="project" value="InterPro"/>
</dbReference>
<feature type="domain" description="Uncharacterized protein YyaB-like PH" evidence="2">
    <location>
        <begin position="62"/>
        <end position="123"/>
    </location>
</feature>
<reference evidence="3 4" key="1">
    <citation type="submission" date="2017-09" db="EMBL/GenBank/DDBJ databases">
        <title>Large-scale bioinformatics analysis of Bacillus genomes uncovers conserved roles of natural products in bacterial physiology.</title>
        <authorList>
            <consortium name="Agbiome Team Llc"/>
            <person name="Bleich R.M."/>
            <person name="Grubbs K.J."/>
            <person name="Santa Maria K.C."/>
            <person name="Allen S.E."/>
            <person name="Farag S."/>
            <person name="Shank E.A."/>
            <person name="Bowers A."/>
        </authorList>
    </citation>
    <scope>NUCLEOTIDE SEQUENCE [LARGE SCALE GENOMIC DNA]</scope>
    <source>
        <strain evidence="3 4">AFS083043</strain>
    </source>
</reference>
<keyword evidence="1" id="KW-0472">Membrane</keyword>
<sequence>MNFPIQRSTPIMIFVSAMLIFMVVLPIGMLMMNKENWGSALIGMAICLIVNVPLVWDVFIKKHTVENGVLKYGILNDDIVLSDVRVVRQVGKSLEMTTNQYNVHMIAMPRNKEKLLSLIQEANPHVKIDVKA</sequence>
<feature type="transmembrane region" description="Helical" evidence="1">
    <location>
        <begin position="12"/>
        <end position="31"/>
    </location>
</feature>
<keyword evidence="1" id="KW-1133">Transmembrane helix</keyword>
<dbReference type="Pfam" id="PF06713">
    <property type="entry name" value="bPH_4"/>
    <property type="match status" value="1"/>
</dbReference>
<feature type="transmembrane region" description="Helical" evidence="1">
    <location>
        <begin position="37"/>
        <end position="56"/>
    </location>
</feature>
<dbReference type="InterPro" id="IPR009589">
    <property type="entry name" value="PH_YyaB-like"/>
</dbReference>